<reference evidence="5 6" key="1">
    <citation type="submission" date="2018-08" db="EMBL/GenBank/DDBJ databases">
        <title>Mucilaginibacter terrae sp. nov., isolated from manganese diggings.</title>
        <authorList>
            <person name="Huang Y."/>
            <person name="Zhou Z."/>
        </authorList>
    </citation>
    <scope>NUCLEOTIDE SEQUENCE [LARGE SCALE GENOMIC DNA]</scope>
    <source>
        <strain evidence="5 6">ZH6</strain>
    </source>
</reference>
<evidence type="ECO:0000256" key="2">
    <source>
        <dbReference type="ARBA" id="ARBA00023125"/>
    </source>
</evidence>
<dbReference type="PROSITE" id="PS51898">
    <property type="entry name" value="TYR_RECOMBINASE"/>
    <property type="match status" value="1"/>
</dbReference>
<dbReference type="InterPro" id="IPR011010">
    <property type="entry name" value="DNA_brk_join_enz"/>
</dbReference>
<dbReference type="SUPFAM" id="SSF56349">
    <property type="entry name" value="DNA breaking-rejoining enzymes"/>
    <property type="match status" value="1"/>
</dbReference>
<dbReference type="InterPro" id="IPR050090">
    <property type="entry name" value="Tyrosine_recombinase_XerCD"/>
</dbReference>
<dbReference type="InterPro" id="IPR010998">
    <property type="entry name" value="Integrase_recombinase_N"/>
</dbReference>
<dbReference type="GO" id="GO:0006310">
    <property type="term" value="P:DNA recombination"/>
    <property type="evidence" value="ECO:0007669"/>
    <property type="project" value="UniProtKB-KW"/>
</dbReference>
<comment type="similarity">
    <text evidence="1">Belongs to the 'phage' integrase family.</text>
</comment>
<sequence>MKNSTSFSVLFWTNKAKADNNGLVPLYARVTIGGKRAEISLKKKLNLKKWDVRTGFMKGSGEDVRITNKYINEVRNELFEIYMEINRSEKKISADDIKIKFTGQMNVDVPGRSLLEVFDEHNREIESLVGKDYVKATVTKYRTIRGKVSDFIIKKYKKQDLFLDSLDFTFISNFEKHLKIQEGIEHNTAMSYIKRLKRILTIAVNNRWVAHNPFLAFKCTSRKVSRTHLTEHELFVLSSKEFKIKRLEEVRDCFLFSCYTGYAFVDAQKLTSAHIHRRNNGEFWIETSRTKTEIVANVPLLPQAIAIIKKYKDNDVCTASNRLLPIKSNQKMNAYLKEIADLCEIEKNLTTHIARHTFATTVTLGNDVPIETVSKMLGHTKITTTQIYARVQENKISRDMAALNRKLTYTEI</sequence>
<dbReference type="InterPro" id="IPR013762">
    <property type="entry name" value="Integrase-like_cat_sf"/>
</dbReference>
<evidence type="ECO:0000313" key="6">
    <source>
        <dbReference type="Proteomes" id="UP000260823"/>
    </source>
</evidence>
<dbReference type="PANTHER" id="PTHR30349">
    <property type="entry name" value="PHAGE INTEGRASE-RELATED"/>
    <property type="match status" value="1"/>
</dbReference>
<comment type="caution">
    <text evidence="5">The sequence shown here is derived from an EMBL/GenBank/DDBJ whole genome shotgun (WGS) entry which is preliminary data.</text>
</comment>
<protein>
    <submittedName>
        <fullName evidence="5">Site-specific integrase</fullName>
    </submittedName>
</protein>
<keyword evidence="3" id="KW-0233">DNA recombination</keyword>
<evidence type="ECO:0000313" key="5">
    <source>
        <dbReference type="EMBL" id="RFZ82647.1"/>
    </source>
</evidence>
<dbReference type="OrthoDB" id="892893at2"/>
<name>A0A3E2NNT0_9SPHI</name>
<feature type="domain" description="Tyr recombinase" evidence="4">
    <location>
        <begin position="222"/>
        <end position="402"/>
    </location>
</feature>
<dbReference type="Gene3D" id="1.10.150.130">
    <property type="match status" value="1"/>
</dbReference>
<evidence type="ECO:0000259" key="4">
    <source>
        <dbReference type="PROSITE" id="PS51898"/>
    </source>
</evidence>
<accession>A0A3E2NNT0</accession>
<dbReference type="InterPro" id="IPR035386">
    <property type="entry name" value="Arm-DNA-bind_5"/>
</dbReference>
<dbReference type="RefSeq" id="WP_117383051.1">
    <property type="nucleotide sequence ID" value="NZ_QWDE01000002.1"/>
</dbReference>
<proteinExistence type="inferred from homology"/>
<dbReference type="GO" id="GO:0015074">
    <property type="term" value="P:DNA integration"/>
    <property type="evidence" value="ECO:0007669"/>
    <property type="project" value="InterPro"/>
</dbReference>
<dbReference type="InterPro" id="IPR025269">
    <property type="entry name" value="SAM-like_dom"/>
</dbReference>
<keyword evidence="2" id="KW-0238">DNA-binding</keyword>
<gene>
    <name evidence="5" type="ORF">DYU05_10710</name>
</gene>
<dbReference type="InterPro" id="IPR002104">
    <property type="entry name" value="Integrase_catalytic"/>
</dbReference>
<dbReference type="GO" id="GO:0003677">
    <property type="term" value="F:DNA binding"/>
    <property type="evidence" value="ECO:0007669"/>
    <property type="project" value="UniProtKB-KW"/>
</dbReference>
<dbReference type="Proteomes" id="UP000260823">
    <property type="component" value="Unassembled WGS sequence"/>
</dbReference>
<evidence type="ECO:0000256" key="3">
    <source>
        <dbReference type="ARBA" id="ARBA00023172"/>
    </source>
</evidence>
<dbReference type="CDD" id="cd01185">
    <property type="entry name" value="INTN1_C_like"/>
    <property type="match status" value="1"/>
</dbReference>
<dbReference type="AlphaFoldDB" id="A0A3E2NNT0"/>
<organism evidence="5 6">
    <name type="scientific">Mucilaginibacter terrenus</name>
    <dbReference type="NCBI Taxonomy" id="2482727"/>
    <lineage>
        <taxon>Bacteria</taxon>
        <taxon>Pseudomonadati</taxon>
        <taxon>Bacteroidota</taxon>
        <taxon>Sphingobacteriia</taxon>
        <taxon>Sphingobacteriales</taxon>
        <taxon>Sphingobacteriaceae</taxon>
        <taxon>Mucilaginibacter</taxon>
    </lineage>
</organism>
<dbReference type="Pfam" id="PF13102">
    <property type="entry name" value="Phage_int_SAM_5"/>
    <property type="match status" value="1"/>
</dbReference>
<dbReference type="Pfam" id="PF17293">
    <property type="entry name" value="Arm-DNA-bind_5"/>
    <property type="match status" value="1"/>
</dbReference>
<evidence type="ECO:0000256" key="1">
    <source>
        <dbReference type="ARBA" id="ARBA00008857"/>
    </source>
</evidence>
<dbReference type="Pfam" id="PF00589">
    <property type="entry name" value="Phage_integrase"/>
    <property type="match status" value="1"/>
</dbReference>
<dbReference type="PANTHER" id="PTHR30349:SF64">
    <property type="entry name" value="PROPHAGE INTEGRASE INTD-RELATED"/>
    <property type="match status" value="1"/>
</dbReference>
<dbReference type="Gene3D" id="1.10.443.10">
    <property type="entry name" value="Intergrase catalytic core"/>
    <property type="match status" value="1"/>
</dbReference>
<keyword evidence="6" id="KW-1185">Reference proteome</keyword>
<dbReference type="EMBL" id="QWDE01000002">
    <property type="protein sequence ID" value="RFZ82647.1"/>
    <property type="molecule type" value="Genomic_DNA"/>
</dbReference>